<dbReference type="RefSeq" id="WP_005030231.1">
    <property type="nucleotide sequence ID" value="NZ_KB849755.1"/>
</dbReference>
<evidence type="ECO:0000313" key="3">
    <source>
        <dbReference type="Proteomes" id="UP000013251"/>
    </source>
</evidence>
<dbReference type="HOGENOM" id="CLU_2893637_0_0_6"/>
<evidence type="ECO:0000256" key="1">
    <source>
        <dbReference type="SAM" id="MobiDB-lite"/>
    </source>
</evidence>
<dbReference type="OrthoDB" id="6695887at2"/>
<evidence type="ECO:0000313" key="2">
    <source>
        <dbReference type="EMBL" id="ENV98316.1"/>
    </source>
</evidence>
<accession>N9DKG6</accession>
<dbReference type="EMBL" id="APQG01000016">
    <property type="protein sequence ID" value="ENV98316.1"/>
    <property type="molecule type" value="Genomic_DNA"/>
</dbReference>
<keyword evidence="3" id="KW-1185">Reference proteome</keyword>
<feature type="region of interest" description="Disordered" evidence="1">
    <location>
        <begin position="44"/>
        <end position="63"/>
    </location>
</feature>
<protein>
    <submittedName>
        <fullName evidence="2">Uncharacterized protein</fullName>
    </submittedName>
</protein>
<gene>
    <name evidence="2" type="ORF">F938_01170</name>
</gene>
<dbReference type="Proteomes" id="UP000013251">
    <property type="component" value="Unassembled WGS sequence"/>
</dbReference>
<proteinExistence type="predicted"/>
<name>N9DKG6_ACIBZ</name>
<dbReference type="AlphaFoldDB" id="N9DKG6"/>
<dbReference type="PATRIC" id="fig|1217650.3.peg.1145"/>
<dbReference type="GeneID" id="69461763"/>
<organism evidence="2 3">
    <name type="scientific">Acinetobacter bereziniae LMG 1003 = CIP 70.12</name>
    <dbReference type="NCBI Taxonomy" id="981324"/>
    <lineage>
        <taxon>Bacteria</taxon>
        <taxon>Pseudomonadati</taxon>
        <taxon>Pseudomonadota</taxon>
        <taxon>Gammaproteobacteria</taxon>
        <taxon>Moraxellales</taxon>
        <taxon>Moraxellaceae</taxon>
        <taxon>Acinetobacter</taxon>
    </lineage>
</organism>
<comment type="caution">
    <text evidence="2">The sequence shown here is derived from an EMBL/GenBank/DDBJ whole genome shotgun (WGS) entry which is preliminary data.</text>
</comment>
<reference evidence="2 3" key="1">
    <citation type="submission" date="2013-02" db="EMBL/GenBank/DDBJ databases">
        <title>The Genome Sequence of Acinetobacter bereziniae CIP 70.12.</title>
        <authorList>
            <consortium name="The Broad Institute Genome Sequencing Platform"/>
            <consortium name="The Broad Institute Genome Sequencing Center for Infectious Disease"/>
            <person name="Cerqueira G."/>
            <person name="Feldgarden M."/>
            <person name="Courvalin P."/>
            <person name="Perichon B."/>
            <person name="Grillot-Courvalin C."/>
            <person name="Clermont D."/>
            <person name="Rocha E."/>
            <person name="Yoon E.-J."/>
            <person name="Nemec A."/>
            <person name="Walker B."/>
            <person name="Young S.K."/>
            <person name="Zeng Q."/>
            <person name="Gargeya S."/>
            <person name="Fitzgerald M."/>
            <person name="Haas B."/>
            <person name="Abouelleil A."/>
            <person name="Alvarado L."/>
            <person name="Arachchi H.M."/>
            <person name="Berlin A.M."/>
            <person name="Chapman S.B."/>
            <person name="Dewar J."/>
            <person name="Goldberg J."/>
            <person name="Griggs A."/>
            <person name="Gujja S."/>
            <person name="Hansen M."/>
            <person name="Howarth C."/>
            <person name="Imamovic A."/>
            <person name="Larimer J."/>
            <person name="McCowan C."/>
            <person name="Murphy C."/>
            <person name="Neiman D."/>
            <person name="Pearson M."/>
            <person name="Priest M."/>
            <person name="Roberts A."/>
            <person name="Saif S."/>
            <person name="Shea T."/>
            <person name="Sisk P."/>
            <person name="Sykes S."/>
            <person name="Wortman J."/>
            <person name="Nusbaum C."/>
            <person name="Birren B."/>
        </authorList>
    </citation>
    <scope>NUCLEOTIDE SEQUENCE [LARGE SCALE GENOMIC DNA]</scope>
    <source>
        <strain evidence="2 3">CIP 70.12</strain>
    </source>
</reference>
<sequence>MYTFSIDDEIADIVKQAAKRENRTTRGQFKHLLINALIQQGLYPKNQPKGVSEPIKNGNQNEI</sequence>